<accession>A0ABX8S746</accession>
<dbReference type="NCBIfam" id="TIGR00254">
    <property type="entry name" value="GGDEF"/>
    <property type="match status" value="1"/>
</dbReference>
<keyword evidence="1" id="KW-0472">Membrane</keyword>
<dbReference type="Pfam" id="PF00990">
    <property type="entry name" value="GGDEF"/>
    <property type="match status" value="1"/>
</dbReference>
<dbReference type="PROSITE" id="PS50887">
    <property type="entry name" value="GGDEF"/>
    <property type="match status" value="1"/>
</dbReference>
<evidence type="ECO:0000259" key="2">
    <source>
        <dbReference type="PROSITE" id="PS50887"/>
    </source>
</evidence>
<name>A0ABX8S746_9ACTN</name>
<keyword evidence="1" id="KW-1133">Transmembrane helix</keyword>
<feature type="transmembrane region" description="Helical" evidence="1">
    <location>
        <begin position="69"/>
        <end position="87"/>
    </location>
</feature>
<dbReference type="CDD" id="cd01949">
    <property type="entry name" value="GGDEF"/>
    <property type="match status" value="1"/>
</dbReference>
<feature type="transmembrane region" description="Helical" evidence="1">
    <location>
        <begin position="12"/>
        <end position="33"/>
    </location>
</feature>
<dbReference type="InterPro" id="IPR000160">
    <property type="entry name" value="GGDEF_dom"/>
</dbReference>
<feature type="transmembrane region" description="Helical" evidence="1">
    <location>
        <begin position="99"/>
        <end position="122"/>
    </location>
</feature>
<proteinExistence type="predicted"/>
<sequence length="514" mass="54337">MTTASGSRRRHVGGQQSAMILGTLALTAIAVHLAARSAWVSEIVLAIVGLGMTAAVLTGIYRYQPEKPAFWWCVLICGAAYSTGAAIRMNPVSRADPSILLLSDLISLVGAVIAVTALAACWLRQPASRIDFDLLLDTVLIALGGLLASWTTLISPALRAGQGGAVENAIAVAFPIIDAGLLALLMHSIFVSTRNDAALRLVQLAVACVLIGDMGYALDAAGRTDLSSAALLVPHLVGGACIGAAALMPSMVHLNTLRPTHRERSRQRATAVAVVLLVATLVPVIGAGLEFVDRVVMSVLLGALLVGVLIRSERAIKRSSMSERNAQFQADHDKLTGLMNRQALIERFSTEARRDWAGNSVALLFVDLNGFKLVNDTLGHAAGDELIANSAQRIREVVGPDALAARYGGDEFVVAVPTGRRGAGMVADRIVHALTAPFQLHSGPARISASIGIAHTEHELTDATLDQLIRDADSAMYLAKARAVGGYAFYEAVQALDHVIAPTFWDTQPKAVRR</sequence>
<evidence type="ECO:0000256" key="1">
    <source>
        <dbReference type="SAM" id="Phobius"/>
    </source>
</evidence>
<feature type="transmembrane region" description="Helical" evidence="1">
    <location>
        <begin position="295"/>
        <end position="312"/>
    </location>
</feature>
<dbReference type="InterPro" id="IPR043128">
    <property type="entry name" value="Rev_trsase/Diguanyl_cyclase"/>
</dbReference>
<keyword evidence="1" id="KW-0812">Transmembrane</keyword>
<protein>
    <submittedName>
        <fullName evidence="3">GGDEF domain-containing protein</fullName>
    </submittedName>
</protein>
<dbReference type="PANTHER" id="PTHR46663:SF2">
    <property type="entry name" value="GGDEF DOMAIN-CONTAINING PROTEIN"/>
    <property type="match status" value="1"/>
</dbReference>
<feature type="transmembrane region" description="Helical" evidence="1">
    <location>
        <begin position="134"/>
        <end position="158"/>
    </location>
</feature>
<feature type="transmembrane region" description="Helical" evidence="1">
    <location>
        <begin position="197"/>
        <end position="217"/>
    </location>
</feature>
<feature type="domain" description="GGDEF" evidence="2">
    <location>
        <begin position="359"/>
        <end position="492"/>
    </location>
</feature>
<gene>
    <name evidence="3" type="ORF">KV203_13015</name>
</gene>
<evidence type="ECO:0000313" key="3">
    <source>
        <dbReference type="EMBL" id="QXQ12842.1"/>
    </source>
</evidence>
<dbReference type="InterPro" id="IPR052163">
    <property type="entry name" value="DGC-Regulatory_Protein"/>
</dbReference>
<dbReference type="SUPFAM" id="SSF55073">
    <property type="entry name" value="Nucleotide cyclase"/>
    <property type="match status" value="1"/>
</dbReference>
<keyword evidence="4" id="KW-1185">Reference proteome</keyword>
<dbReference type="SMART" id="SM00267">
    <property type="entry name" value="GGDEF"/>
    <property type="match status" value="1"/>
</dbReference>
<dbReference type="Gene3D" id="3.30.70.270">
    <property type="match status" value="1"/>
</dbReference>
<feature type="transmembrane region" description="Helical" evidence="1">
    <location>
        <begin position="229"/>
        <end position="248"/>
    </location>
</feature>
<dbReference type="Proteomes" id="UP000887023">
    <property type="component" value="Chromosome"/>
</dbReference>
<dbReference type="PANTHER" id="PTHR46663">
    <property type="entry name" value="DIGUANYLATE CYCLASE DGCT-RELATED"/>
    <property type="match status" value="1"/>
</dbReference>
<feature type="transmembrane region" description="Helical" evidence="1">
    <location>
        <begin position="269"/>
        <end position="289"/>
    </location>
</feature>
<feature type="transmembrane region" description="Helical" evidence="1">
    <location>
        <begin position="170"/>
        <end position="190"/>
    </location>
</feature>
<dbReference type="InterPro" id="IPR029787">
    <property type="entry name" value="Nucleotide_cyclase"/>
</dbReference>
<reference evidence="3" key="1">
    <citation type="submission" date="2021-07" db="EMBL/GenBank/DDBJ databases">
        <title>Candidatus Kaistella beijingensis sp. nov. isolated from a municipal wastewater treatment plant is involved in sludge foaming.</title>
        <authorList>
            <person name="Song Y."/>
            <person name="Liu S.-J."/>
        </authorList>
    </citation>
    <scope>NUCLEOTIDE SEQUENCE</scope>
    <source>
        <strain evidence="3">DSM 43998</strain>
    </source>
</reference>
<evidence type="ECO:0000313" key="4">
    <source>
        <dbReference type="Proteomes" id="UP000887023"/>
    </source>
</evidence>
<dbReference type="EMBL" id="CP079105">
    <property type="protein sequence ID" value="QXQ12842.1"/>
    <property type="molecule type" value="Genomic_DNA"/>
</dbReference>
<feature type="transmembrane region" description="Helical" evidence="1">
    <location>
        <begin position="39"/>
        <end position="57"/>
    </location>
</feature>
<organism evidence="3 4">
    <name type="scientific">Skermania pinensis</name>
    <dbReference type="NCBI Taxonomy" id="39122"/>
    <lineage>
        <taxon>Bacteria</taxon>
        <taxon>Bacillati</taxon>
        <taxon>Actinomycetota</taxon>
        <taxon>Actinomycetes</taxon>
        <taxon>Mycobacteriales</taxon>
        <taxon>Gordoniaceae</taxon>
        <taxon>Skermania</taxon>
    </lineage>
</organism>
<dbReference type="RefSeq" id="WP_157079695.1">
    <property type="nucleotide sequence ID" value="NZ_CBCRUZ010000002.1"/>
</dbReference>